<dbReference type="InterPro" id="IPR001343">
    <property type="entry name" value="Hemolysn_Ca-bd"/>
</dbReference>
<evidence type="ECO:0000256" key="7">
    <source>
        <dbReference type="ARBA" id="ARBA00023026"/>
    </source>
</evidence>
<feature type="region of interest" description="Disordered" evidence="9">
    <location>
        <begin position="862"/>
        <end position="890"/>
    </location>
</feature>
<sequence length="1935" mass="203966">MAKYTPQQVADLARPIASKIDEAIQNGGEATSVAVATEQMTREGAPSLSLGTMSAVTVIASYVVNIAGNEAASGAMGAIARQLAGVNIFVEFLDLEFDWDDVAALSTAVGANLLSNPSPDPVTKKLGIAFLFYGETIPFWNWIGFTFGANLLRNWDPLGLYDDINTNYNQSKNWMPPRTDPLVLDLDNDGIETIGIGNTVVVFDHDGDGIRTGTGWVKSDDGFLVLDRNENGTIDTGAELFGVDTVKTSGALATDGFDALGDLDSNADGVFGASDEAFALVQVWRDFNQNGISAAKELFSLAELGIVSIDLNATNQNVNFGNGNVQTAAAAHLTVDGEGQTGNLDLANNSFYREFTISIPLTEEAKNLPDSKASGLVRDLREAVSLSPALASVLTNYASQSSLAGQRALLDDLLSAWAQTSTMKTSIEQAADQNFLLLYLVPGQSWSDHDAHLAYWNTTDTAFLDSLSAEARTEYQQMLQQQQEIVEIISILERFNGTPFVTVDADKVTLGNGFSNTVNPVPGMLGTKRFYVTLSTQQIEFMQQSYELLKESVYGSLILQTRLSPYLDEIALKVNESSEVYVDFSAMDALLDSQKAADPAAALADLIELNKYAGEILQDKGWNGLDLLRDWIDADAAGEQSSAILQDLGVSIIWHNQMTSANDDIVFSEPGDASISGFIGNDILNGGAGNDNLSGSSGDDILFGGDGRDLLVGGNGDDILRGGGGKNDHLRGDRGNDTYLFAPGDGDISINNNYGDDNHDVLRFLGGITPENVSAARNLNSLDLIVETTGEVVSIFNYFYGDLAGTYVLDTIEFRDGTSWDISTIRSLVIESTTGDDNLTGFETDDIIDGLAGDDIIAGTSGNDNLSGGDGNDSLTGGEGNDVLSGGAGNDGLYGADGSDNLDGGDGTDMLFGGAGDDILRGGTGANDHLRGDVGNDTYLYAAGDGNTAINNHDKGDSHDVLRFMEGITPADVTVSRDTYSLLLTILTTGERITVTNYFYLDTNSSYMLDAIEFSDGTSWDSSTVKQLALTGTDGNDTMYGFTSDDIINGLGGEDTINGGEGNDTIYGGLGNDYLYGVGGNDTLLGGDGSDSVHGGMGDDTLSGGAGSNDILSGDEGNDIYLFSAGDGNTTISNYNTDTNSNDVLRFGTDINPDDVLVSRVGQNLYLTVLSTGEIITVQYHFYGDQYKLNSVEFIDATSWDTEVLAFLVLTGTEGADYITGFATDDTINGLDGNDILRGDGGNDVINGGDGADQVYGGAGDDTLSGNSGSNDTLDGGAGNDVYLFAAGDGKTTVNNYDTGASRHDVLRFDTGIGPGIVLVSRFGNDLKLSVESTSEIITVKNHFIAGNQYMLNAVEFADGTSWDSTALALMALMGTEGNDSIIGFVSDDTINGLGGNDTLYGGDGNDVIDGGDGADRLYGNSGDDILSGGSGSNDSLDGGAGNDTYLFAAGDGNTMISNYDTGANSQDILRFDSGISPDDILATRTGSYDLALTLQSTGEKITVSYFFYLDTAHPSYRLDVIEFADGTSWNPDAVMQKVLQGTDGVDVINGSADEDTIDGLGGNDTIYGKSGNDTLYGGTGDDYLNGYDGNDMLEGGNGNDRLYGGSGDDILSGGTGSSDTLNGGAGNDTYLFAAGDGNTMISNYDTGANSQDILRFDSGISPDDILAARTGSYDLALTLQSTGEKITVSYFFYLDTAHPSYRLDVIEFADGTSWNPDAVMQKVLQGTDGVDVINGFADEDTIDGLGGNDTIYGKSGNDTLYGGTGDDYLNGYDGNDMLEGGEGADRLYGSSGDDILSGGTGSNDTLDGGAGNDTYVFAMGDGIDSISNYDANALSIDVLQFVNISYENLWFSRSSNDLKINVVGTNDQITISNWYFNNSYKLDQIYAGSASLSNEEVDQLVSAMSSYSAPSGEDAVISQDVMEILQSVFTELWL</sequence>
<dbReference type="GO" id="GO:0090729">
    <property type="term" value="F:toxin activity"/>
    <property type="evidence" value="ECO:0007669"/>
    <property type="project" value="UniProtKB-KW"/>
</dbReference>
<dbReference type="InterPro" id="IPR018511">
    <property type="entry name" value="Hemolysin-typ_Ca-bd_CS"/>
</dbReference>
<dbReference type="SUPFAM" id="SSF51120">
    <property type="entry name" value="beta-Roll"/>
    <property type="match status" value="7"/>
</dbReference>
<evidence type="ECO:0000256" key="2">
    <source>
        <dbReference type="ARBA" id="ARBA00004613"/>
    </source>
</evidence>
<proteinExistence type="predicted"/>
<feature type="domain" description="Haemolysin-type calcium binding-related" evidence="10">
    <location>
        <begin position="784"/>
        <end position="823"/>
    </location>
</feature>
<evidence type="ECO:0000256" key="3">
    <source>
        <dbReference type="ARBA" id="ARBA00022525"/>
    </source>
</evidence>
<dbReference type="GO" id="GO:0005509">
    <property type="term" value="F:calcium ion binding"/>
    <property type="evidence" value="ECO:0007669"/>
    <property type="project" value="InterPro"/>
</dbReference>
<evidence type="ECO:0000313" key="12">
    <source>
        <dbReference type="Proteomes" id="UP000199345"/>
    </source>
</evidence>
<dbReference type="InterPro" id="IPR050557">
    <property type="entry name" value="RTX_toxin/Mannuronan_C5-epim"/>
</dbReference>
<keyword evidence="8" id="KW-0472">Membrane</keyword>
<evidence type="ECO:0000256" key="6">
    <source>
        <dbReference type="ARBA" id="ARBA00022837"/>
    </source>
</evidence>
<keyword evidence="5" id="KW-0677">Repeat</keyword>
<name>A0A1H9ZFB3_9PROT</name>
<feature type="compositionally biased region" description="Low complexity" evidence="9">
    <location>
        <begin position="862"/>
        <end position="875"/>
    </location>
</feature>
<dbReference type="InterPro" id="IPR011049">
    <property type="entry name" value="Serralysin-like_metalloprot_C"/>
</dbReference>
<dbReference type="PRINTS" id="PR00313">
    <property type="entry name" value="CABNDNGRPT"/>
</dbReference>
<keyword evidence="4" id="KW-0800">Toxin</keyword>
<dbReference type="Pfam" id="PF00353">
    <property type="entry name" value="HemolysinCabind"/>
    <property type="match status" value="15"/>
</dbReference>
<keyword evidence="6" id="KW-0106">Calcium</keyword>
<dbReference type="RefSeq" id="WP_090656204.1">
    <property type="nucleotide sequence ID" value="NZ_FOIA01000004.1"/>
</dbReference>
<dbReference type="GO" id="GO:0005576">
    <property type="term" value="C:extracellular region"/>
    <property type="evidence" value="ECO:0007669"/>
    <property type="project" value="UniProtKB-SubCell"/>
</dbReference>
<feature type="domain" description="Haemolysin-type calcium binding-related" evidence="10">
    <location>
        <begin position="1164"/>
        <end position="1202"/>
    </location>
</feature>
<dbReference type="PROSITE" id="PS00330">
    <property type="entry name" value="HEMOLYSIN_CALCIUM"/>
    <property type="match status" value="13"/>
</dbReference>
<dbReference type="OrthoDB" id="8607307at2"/>
<dbReference type="PRINTS" id="PR01488">
    <property type="entry name" value="RTXTOXINA"/>
</dbReference>
<gene>
    <name evidence="11" type="ORF">SAMN05216326_1042</name>
</gene>
<evidence type="ECO:0000256" key="8">
    <source>
        <dbReference type="ARBA" id="ARBA00023136"/>
    </source>
</evidence>
<dbReference type="PANTHER" id="PTHR38340:SF1">
    <property type="entry name" value="S-LAYER PROTEIN"/>
    <property type="match status" value="1"/>
</dbReference>
<keyword evidence="12" id="KW-1185">Reference proteome</keyword>
<feature type="domain" description="Haemolysin-type calcium binding-related" evidence="10">
    <location>
        <begin position="1675"/>
        <end position="1718"/>
    </location>
</feature>
<keyword evidence="3" id="KW-0964">Secreted</keyword>
<dbReference type="InterPro" id="IPR010566">
    <property type="entry name" value="Haemolys_ca-bd"/>
</dbReference>
<feature type="domain" description="Haemolysin-type calcium binding-related" evidence="10">
    <location>
        <begin position="1858"/>
        <end position="1886"/>
    </location>
</feature>
<dbReference type="EMBL" id="FOIA01000004">
    <property type="protein sequence ID" value="SES79525.1"/>
    <property type="molecule type" value="Genomic_DNA"/>
</dbReference>
<keyword evidence="7" id="KW-0843">Virulence</keyword>
<dbReference type="GO" id="GO:0016020">
    <property type="term" value="C:membrane"/>
    <property type="evidence" value="ECO:0007669"/>
    <property type="project" value="UniProtKB-SubCell"/>
</dbReference>
<comment type="subcellular location">
    <subcellularLocation>
        <location evidence="1">Membrane</location>
    </subcellularLocation>
    <subcellularLocation>
        <location evidence="2">Secreted</location>
    </subcellularLocation>
</comment>
<feature type="domain" description="Haemolysin-type calcium binding-related" evidence="10">
    <location>
        <begin position="1326"/>
        <end position="1366"/>
    </location>
</feature>
<evidence type="ECO:0000256" key="4">
    <source>
        <dbReference type="ARBA" id="ARBA00022656"/>
    </source>
</evidence>
<protein>
    <submittedName>
        <fullName evidence="11">Ca2+-binding protein, RTX toxin-related</fullName>
    </submittedName>
</protein>
<feature type="domain" description="Haemolysin-type calcium binding-related" evidence="10">
    <location>
        <begin position="982"/>
        <end position="1023"/>
    </location>
</feature>
<feature type="domain" description="Haemolysin-type calcium binding-related" evidence="10">
    <location>
        <begin position="1490"/>
        <end position="1533"/>
    </location>
</feature>
<evidence type="ECO:0000259" key="10">
    <source>
        <dbReference type="Pfam" id="PF06594"/>
    </source>
</evidence>
<dbReference type="PANTHER" id="PTHR38340">
    <property type="entry name" value="S-LAYER PROTEIN"/>
    <property type="match status" value="1"/>
</dbReference>
<evidence type="ECO:0000256" key="5">
    <source>
        <dbReference type="ARBA" id="ARBA00022737"/>
    </source>
</evidence>
<evidence type="ECO:0000313" key="11">
    <source>
        <dbReference type="EMBL" id="SES79525.1"/>
    </source>
</evidence>
<dbReference type="Gene3D" id="2.150.10.10">
    <property type="entry name" value="Serralysin-like metalloprotease, C-terminal"/>
    <property type="match status" value="9"/>
</dbReference>
<evidence type="ECO:0000256" key="1">
    <source>
        <dbReference type="ARBA" id="ARBA00004370"/>
    </source>
</evidence>
<accession>A0A1H9ZFB3</accession>
<organism evidence="11 12">
    <name type="scientific">Nitrosomonas marina</name>
    <dbReference type="NCBI Taxonomy" id="917"/>
    <lineage>
        <taxon>Bacteria</taxon>
        <taxon>Pseudomonadati</taxon>
        <taxon>Pseudomonadota</taxon>
        <taxon>Betaproteobacteria</taxon>
        <taxon>Nitrosomonadales</taxon>
        <taxon>Nitrosomonadaceae</taxon>
        <taxon>Nitrosomonas</taxon>
    </lineage>
</organism>
<evidence type="ECO:0000256" key="9">
    <source>
        <dbReference type="SAM" id="MobiDB-lite"/>
    </source>
</evidence>
<reference evidence="12" key="1">
    <citation type="submission" date="2016-10" db="EMBL/GenBank/DDBJ databases">
        <authorList>
            <person name="Varghese N."/>
            <person name="Submissions S."/>
        </authorList>
    </citation>
    <scope>NUCLEOTIDE SEQUENCE [LARGE SCALE GENOMIC DNA]</scope>
    <source>
        <strain evidence="12">Nm71</strain>
    </source>
</reference>
<dbReference type="InterPro" id="IPR003995">
    <property type="entry name" value="RTX_toxin_determinant-A"/>
</dbReference>
<dbReference type="Proteomes" id="UP000199345">
    <property type="component" value="Unassembled WGS sequence"/>
</dbReference>
<dbReference type="Pfam" id="PF06594">
    <property type="entry name" value="HCBP_related"/>
    <property type="match status" value="7"/>
</dbReference>